<dbReference type="EMBL" id="JANUGW010000001">
    <property type="protein sequence ID" value="MCS0580251.1"/>
    <property type="molecule type" value="Genomic_DNA"/>
</dbReference>
<proteinExistence type="predicted"/>
<feature type="compositionally biased region" description="Basic and acidic residues" evidence="1">
    <location>
        <begin position="34"/>
        <end position="44"/>
    </location>
</feature>
<evidence type="ECO:0000313" key="2">
    <source>
        <dbReference type="EMBL" id="MCS0580251.1"/>
    </source>
</evidence>
<sequence>MSTTILDRTMKQPEDLSTIELPLDAAQAKKRGRPPKDDKLSDAERARRYRARQKMLPKGAWNYEQVTALARAEIERLVGDAAVRPAGEAELVAQWAYGMFLLWDRVTAQRQQAADRAALLALVSA</sequence>
<evidence type="ECO:0000313" key="3">
    <source>
        <dbReference type="Proteomes" id="UP001204151"/>
    </source>
</evidence>
<comment type="caution">
    <text evidence="2">The sequence shown here is derived from an EMBL/GenBank/DDBJ whole genome shotgun (WGS) entry which is preliminary data.</text>
</comment>
<dbReference type="Proteomes" id="UP001204151">
    <property type="component" value="Unassembled WGS sequence"/>
</dbReference>
<evidence type="ECO:0000256" key="1">
    <source>
        <dbReference type="SAM" id="MobiDB-lite"/>
    </source>
</evidence>
<protein>
    <submittedName>
        <fullName evidence="2">Uncharacterized protein</fullName>
    </submittedName>
</protein>
<dbReference type="RefSeq" id="WP_258814898.1">
    <property type="nucleotide sequence ID" value="NZ_JANUGW010000001.1"/>
</dbReference>
<accession>A0ABT1ZK27</accession>
<keyword evidence="3" id="KW-1185">Reference proteome</keyword>
<name>A0ABT1ZK27_9BURK</name>
<feature type="region of interest" description="Disordered" evidence="1">
    <location>
        <begin position="25"/>
        <end position="44"/>
    </location>
</feature>
<reference evidence="2 3" key="1">
    <citation type="submission" date="2022-08" db="EMBL/GenBank/DDBJ databases">
        <title>Reclassification of Massilia species as members of the genera Telluria, Duganella, Pseudoduganella, Mokoshia gen. nov. and Zemynaea gen. nov. using orthogonal and non-orthogonal genome-based approaches.</title>
        <authorList>
            <person name="Bowman J.P."/>
        </authorList>
    </citation>
    <scope>NUCLEOTIDE SEQUENCE [LARGE SCALE GENOMIC DNA]</scope>
    <source>
        <strain evidence="2 3">JCM 31316</strain>
    </source>
</reference>
<gene>
    <name evidence="2" type="ORF">NX784_01455</name>
</gene>
<organism evidence="2 3">
    <name type="scientific">Massilia pinisoli</name>
    <dbReference type="NCBI Taxonomy" id="1772194"/>
    <lineage>
        <taxon>Bacteria</taxon>
        <taxon>Pseudomonadati</taxon>
        <taxon>Pseudomonadota</taxon>
        <taxon>Betaproteobacteria</taxon>
        <taxon>Burkholderiales</taxon>
        <taxon>Oxalobacteraceae</taxon>
        <taxon>Telluria group</taxon>
        <taxon>Massilia</taxon>
    </lineage>
</organism>